<dbReference type="Gene3D" id="3.20.20.70">
    <property type="entry name" value="Aldolase class I"/>
    <property type="match status" value="1"/>
</dbReference>
<proteinExistence type="predicted"/>
<dbReference type="Pfam" id="PF03537">
    <property type="entry name" value="Glyco_hydro_114"/>
    <property type="match status" value="1"/>
</dbReference>
<evidence type="ECO:0000313" key="1">
    <source>
        <dbReference type="EMBL" id="ALV05627.1"/>
    </source>
</evidence>
<gene>
    <name evidence="1" type="ORF">RD2015_1134</name>
</gene>
<keyword evidence="2" id="KW-1185">Reference proteome</keyword>
<dbReference type="InterPro" id="IPR017853">
    <property type="entry name" value="GH"/>
</dbReference>
<dbReference type="KEGG" id="rdp:RD2015_1134"/>
<name>A0A0U3N080_9BURK</name>
<dbReference type="EMBL" id="CP013729">
    <property type="protein sequence ID" value="ALV05627.1"/>
    <property type="molecule type" value="Genomic_DNA"/>
</dbReference>
<dbReference type="Proteomes" id="UP000060699">
    <property type="component" value="Chromosome"/>
</dbReference>
<reference evidence="1 2" key="1">
    <citation type="submission" date="2015-12" db="EMBL/GenBank/DDBJ databases">
        <title>Complete genome of Roseateles depolymerans KCTC 42856.</title>
        <authorList>
            <person name="Kim K.M."/>
        </authorList>
    </citation>
    <scope>NUCLEOTIDE SEQUENCE [LARGE SCALE GENOMIC DNA]</scope>
    <source>
        <strain evidence="1 2">KCTC 42856</strain>
    </source>
</reference>
<organism evidence="1 2">
    <name type="scientific">Roseateles depolymerans</name>
    <dbReference type="NCBI Taxonomy" id="76731"/>
    <lineage>
        <taxon>Bacteria</taxon>
        <taxon>Pseudomonadati</taxon>
        <taxon>Pseudomonadota</taxon>
        <taxon>Betaproteobacteria</taxon>
        <taxon>Burkholderiales</taxon>
        <taxon>Sphaerotilaceae</taxon>
        <taxon>Roseateles</taxon>
    </lineage>
</organism>
<dbReference type="InterPro" id="IPR004352">
    <property type="entry name" value="GH114_TIM-barrel"/>
</dbReference>
<dbReference type="PANTHER" id="PTHR35273:SF2">
    <property type="entry name" value="ALPHA-GALACTOSIDASE"/>
    <property type="match status" value="1"/>
</dbReference>
<protein>
    <submittedName>
        <fullName evidence="1">Endo alpha-1,4 polygalactosaminidase</fullName>
    </submittedName>
</protein>
<dbReference type="AlphaFoldDB" id="A0A0U3N080"/>
<sequence length="279" mass="31264" precursor="true">MTTTTRRLWKLCASLALLSAGMGTMNAQAQTWWKPGANTTWQWQLKGKINTSYAADVYDVDLFDTSVTQINALKAQGRKVVCYFSAGSYENWRADKNSFQSTDYGKPLDPEWEGEWWLDIRSTNVRNIMLSRLDTARSKGCDGVEPDNVDGYSNTTGFPLTAAHQLDYNKFLANAAHSRGLAIALKNDVDQLSALEPYFDMALNEQCNEYSECGGYSVFTSKGKPVFNAEYASKYRTNKKQARDKLCSSMNAAGIKTLVLALELDDTYRYACFAPTVRK</sequence>
<dbReference type="PANTHER" id="PTHR35273">
    <property type="entry name" value="ALPHA-1,4 POLYGALACTOSAMINIDASE, PUTATIVE (AFU_ORTHOLOGUE AFUA_3G07890)-RELATED"/>
    <property type="match status" value="1"/>
</dbReference>
<dbReference type="OrthoDB" id="505502at2"/>
<accession>A0A0U3N080</accession>
<dbReference type="STRING" id="76731.RD2015_1134"/>
<dbReference type="RefSeq" id="WP_083525372.1">
    <property type="nucleotide sequence ID" value="NZ_CP013729.1"/>
</dbReference>
<dbReference type="PATRIC" id="fig|76731.3.peg.1155"/>
<dbReference type="InterPro" id="IPR013785">
    <property type="entry name" value="Aldolase_TIM"/>
</dbReference>
<evidence type="ECO:0000313" key="2">
    <source>
        <dbReference type="Proteomes" id="UP000060699"/>
    </source>
</evidence>
<dbReference type="SUPFAM" id="SSF51445">
    <property type="entry name" value="(Trans)glycosidases"/>
    <property type="match status" value="1"/>
</dbReference>